<evidence type="ECO:0000313" key="1">
    <source>
        <dbReference type="EMBL" id="SFJ64779.1"/>
    </source>
</evidence>
<dbReference type="AlphaFoldDB" id="A0A1I3T3J8"/>
<keyword evidence="2" id="KW-1185">Reference proteome</keyword>
<protein>
    <submittedName>
        <fullName evidence="1">Uncharacterized protein</fullName>
    </submittedName>
</protein>
<dbReference type="OrthoDB" id="252170at2"/>
<organism evidence="1 2">
    <name type="scientific">Planctomicrobium piriforme</name>
    <dbReference type="NCBI Taxonomy" id="1576369"/>
    <lineage>
        <taxon>Bacteria</taxon>
        <taxon>Pseudomonadati</taxon>
        <taxon>Planctomycetota</taxon>
        <taxon>Planctomycetia</taxon>
        <taxon>Planctomycetales</taxon>
        <taxon>Planctomycetaceae</taxon>
        <taxon>Planctomicrobium</taxon>
    </lineage>
</organism>
<dbReference type="Gene3D" id="1.25.40.10">
    <property type="entry name" value="Tetratricopeptide repeat domain"/>
    <property type="match status" value="1"/>
</dbReference>
<name>A0A1I3T3J8_9PLAN</name>
<accession>A0A1I3T3J8</accession>
<gene>
    <name evidence="1" type="ORF">SAMN05421753_1278</name>
</gene>
<dbReference type="RefSeq" id="WP_092057001.1">
    <property type="nucleotide sequence ID" value="NZ_FOQD01000027.1"/>
</dbReference>
<dbReference type="EMBL" id="FOQD01000027">
    <property type="protein sequence ID" value="SFJ64779.1"/>
    <property type="molecule type" value="Genomic_DNA"/>
</dbReference>
<evidence type="ECO:0000313" key="2">
    <source>
        <dbReference type="Proteomes" id="UP000199518"/>
    </source>
</evidence>
<dbReference type="STRING" id="1576369.SAMN05421753_1278"/>
<dbReference type="InterPro" id="IPR011990">
    <property type="entry name" value="TPR-like_helical_dom_sf"/>
</dbReference>
<dbReference type="SUPFAM" id="SSF48452">
    <property type="entry name" value="TPR-like"/>
    <property type="match status" value="1"/>
</dbReference>
<proteinExistence type="predicted"/>
<reference evidence="2" key="1">
    <citation type="submission" date="2016-10" db="EMBL/GenBank/DDBJ databases">
        <authorList>
            <person name="Varghese N."/>
            <person name="Submissions S."/>
        </authorList>
    </citation>
    <scope>NUCLEOTIDE SEQUENCE [LARGE SCALE GENOMIC DNA]</scope>
    <source>
        <strain evidence="2">DSM 26348</strain>
    </source>
</reference>
<sequence>MEDPEQNDHSQTEFDQRAEKSEKLFLECRLRSALQLAKETTRQARSQQRIINYMHGLFDQMRFGHGLLDPQLTREAAVELVVLLQDEEQARRIQPDLDEGHYHWVCSWMSSCAYDNLAESTGLMAGFNSPGMHECINDGIQVCRQTGKTECIKCFREYAADVYLSADDLAMVRHQCQALMDYRDGEEQRDRRWSCYHKLAWLNVLEGRLVRAEKDLEHALQLSTAEKVYLKTRAATLVGINLQEVRLLLGQALEQPTAALLELETGEWPKMELEQAKLQALADVLAGKLDAAIATLTEWDRRLTEMRCLREWFEVRLRLIAAFLLADKRPRAEALGKGLEAKAAEAQDYLTIRRWKRLLDPNIPVCPVPLLTTADAGPYGTVAATSDSDPAALPLLTDDEDDIDDVEDEIIETVTPLSETLAEYMQEIMASQDDEEARREIFNSILSHTPHSIEDAADAAYLVHLSRYVIQGSDDAQRVWPWADAIRKQFTEDSTVLSVVAALGQYFRAADSEMFQDQIPIQDLEKWFRLSLSMNPNHPRNHARAGAFFLDEGMTGDAERAFSRAFRLDRADGSSAHQLADLYRETDRPRDALAVLDICLRKGTKDGNVAWEAAMTALQLEQYDMLLTYLDRHAELAEREQAWLHYYRGLALFRLGRLDECLDELDEELSFDPPGHLHLHAIRVCVHSAQGQRDLARRELEKLLAIHFGEVDYLSLHGLVRLAEALCDAIEDWPLNDPLRQRLVRRLLRAGLISDSFLNSLREGNAESNEIRFFRVQLRQPLDSHWPESEGCLAGQQAWKDYLIDWGVLAETEKEAVARVQELQNLCEKTPAKLVHVEGSDETFRDRPGVVWQGYRRCESNESTKK</sequence>
<dbReference type="Proteomes" id="UP000199518">
    <property type="component" value="Unassembled WGS sequence"/>
</dbReference>